<dbReference type="EMBL" id="FUHW01000036">
    <property type="protein sequence ID" value="SJM66832.1"/>
    <property type="molecule type" value="Genomic_DNA"/>
</dbReference>
<proteinExistence type="predicted"/>
<accession>A0A1R4GFW8</accession>
<protein>
    <submittedName>
        <fullName evidence="1">Uncharacterized protein</fullName>
    </submittedName>
</protein>
<dbReference type="AlphaFoldDB" id="A0A1R4GFW8"/>
<reference evidence="1 2" key="1">
    <citation type="submission" date="2017-02" db="EMBL/GenBank/DDBJ databases">
        <authorList>
            <person name="Peterson S.W."/>
        </authorList>
    </citation>
    <scope>NUCLEOTIDE SEQUENCE [LARGE SCALE GENOMIC DNA]</scope>
    <source>
        <strain evidence="1 2">B Ar 00.02</strain>
    </source>
</reference>
<evidence type="ECO:0000313" key="1">
    <source>
        <dbReference type="EMBL" id="SJM66832.1"/>
    </source>
</evidence>
<sequence length="57" mass="6736">MDEFGYPLKINAADRYMPPVQLPPSTSPEDYARHADAYSAYQERFLYAFKERHHNTE</sequence>
<evidence type="ECO:0000313" key="2">
    <source>
        <dbReference type="Proteomes" id="UP000195913"/>
    </source>
</evidence>
<dbReference type="Proteomes" id="UP000195913">
    <property type="component" value="Unassembled WGS sequence"/>
</dbReference>
<gene>
    <name evidence="1" type="ORF">FM101_10075</name>
</gene>
<name>A0A1R4GFW8_9MICC</name>
<keyword evidence="2" id="KW-1185">Reference proteome</keyword>
<organism evidence="1 2">
    <name type="scientific">Arthrobacter rhombi</name>
    <dbReference type="NCBI Taxonomy" id="71253"/>
    <lineage>
        <taxon>Bacteria</taxon>
        <taxon>Bacillati</taxon>
        <taxon>Actinomycetota</taxon>
        <taxon>Actinomycetes</taxon>
        <taxon>Micrococcales</taxon>
        <taxon>Micrococcaceae</taxon>
        <taxon>Arthrobacter</taxon>
    </lineage>
</organism>